<keyword evidence="11" id="KW-1185">Reference proteome</keyword>
<dbReference type="EMBL" id="JAGGLM010000025">
    <property type="protein sequence ID" value="MBP2033888.1"/>
    <property type="molecule type" value="Genomic_DNA"/>
</dbReference>
<accession>A0ABS4KV20</accession>
<dbReference type="Pfam" id="PF05504">
    <property type="entry name" value="Spore_GerAC"/>
    <property type="match status" value="1"/>
</dbReference>
<dbReference type="InterPro" id="IPR008844">
    <property type="entry name" value="Spore_GerAC-like"/>
</dbReference>
<evidence type="ECO:0000256" key="6">
    <source>
        <dbReference type="ARBA" id="ARBA00023139"/>
    </source>
</evidence>
<reference evidence="10 11" key="1">
    <citation type="submission" date="2021-03" db="EMBL/GenBank/DDBJ databases">
        <title>Genomic Encyclopedia of Type Strains, Phase IV (KMG-IV): sequencing the most valuable type-strain genomes for metagenomic binning, comparative biology and taxonomic classification.</title>
        <authorList>
            <person name="Goeker M."/>
        </authorList>
    </citation>
    <scope>NUCLEOTIDE SEQUENCE [LARGE SCALE GENOMIC DNA]</scope>
    <source>
        <strain evidence="10 11">DSM 28783</strain>
    </source>
</reference>
<dbReference type="InterPro" id="IPR046953">
    <property type="entry name" value="Spore_GerAC-like_C"/>
</dbReference>
<dbReference type="RefSeq" id="WP_209703140.1">
    <property type="nucleotide sequence ID" value="NZ_JAGGLM010000025.1"/>
</dbReference>
<proteinExistence type="inferred from homology"/>
<keyword evidence="5" id="KW-0472">Membrane</keyword>
<dbReference type="PROSITE" id="PS51257">
    <property type="entry name" value="PROKAR_LIPOPROTEIN"/>
    <property type="match status" value="1"/>
</dbReference>
<evidence type="ECO:0000256" key="7">
    <source>
        <dbReference type="ARBA" id="ARBA00023288"/>
    </source>
</evidence>
<dbReference type="InterPro" id="IPR057336">
    <property type="entry name" value="GerAC_N"/>
</dbReference>
<feature type="domain" description="Spore germination protein N-terminal" evidence="9">
    <location>
        <begin position="26"/>
        <end position="196"/>
    </location>
</feature>
<feature type="domain" description="Spore germination GerAC-like C-terminal" evidence="8">
    <location>
        <begin position="210"/>
        <end position="376"/>
    </location>
</feature>
<evidence type="ECO:0000259" key="9">
    <source>
        <dbReference type="Pfam" id="PF25198"/>
    </source>
</evidence>
<gene>
    <name evidence="10" type="ORF">J2Z42_002601</name>
</gene>
<evidence type="ECO:0000256" key="3">
    <source>
        <dbReference type="ARBA" id="ARBA00022544"/>
    </source>
</evidence>
<comment type="caution">
    <text evidence="10">The sequence shown here is derived from an EMBL/GenBank/DDBJ whole genome shotgun (WGS) entry which is preliminary data.</text>
</comment>
<dbReference type="PANTHER" id="PTHR35789">
    <property type="entry name" value="SPORE GERMINATION PROTEIN B3"/>
    <property type="match status" value="1"/>
</dbReference>
<dbReference type="InterPro" id="IPR038501">
    <property type="entry name" value="Spore_GerAC_C_sf"/>
</dbReference>
<evidence type="ECO:0000313" key="11">
    <source>
        <dbReference type="Proteomes" id="UP001519307"/>
    </source>
</evidence>
<dbReference type="Proteomes" id="UP001519307">
    <property type="component" value="Unassembled WGS sequence"/>
</dbReference>
<evidence type="ECO:0000256" key="5">
    <source>
        <dbReference type="ARBA" id="ARBA00023136"/>
    </source>
</evidence>
<dbReference type="NCBIfam" id="TIGR02887">
    <property type="entry name" value="spore_ger_x_C"/>
    <property type="match status" value="1"/>
</dbReference>
<dbReference type="PANTHER" id="PTHR35789:SF1">
    <property type="entry name" value="SPORE GERMINATION PROTEIN B3"/>
    <property type="match status" value="1"/>
</dbReference>
<dbReference type="Pfam" id="PF25198">
    <property type="entry name" value="Spore_GerAC_N"/>
    <property type="match status" value="1"/>
</dbReference>
<protein>
    <submittedName>
        <fullName evidence="10">Spore germination protein KC</fullName>
    </submittedName>
</protein>
<evidence type="ECO:0000259" key="8">
    <source>
        <dbReference type="Pfam" id="PF05504"/>
    </source>
</evidence>
<comment type="similarity">
    <text evidence="2">Belongs to the GerABKC lipoprotein family.</text>
</comment>
<organism evidence="10 11">
    <name type="scientific">Clostridium algifaecis</name>
    <dbReference type="NCBI Taxonomy" id="1472040"/>
    <lineage>
        <taxon>Bacteria</taxon>
        <taxon>Bacillati</taxon>
        <taxon>Bacillota</taxon>
        <taxon>Clostridia</taxon>
        <taxon>Eubacteriales</taxon>
        <taxon>Clostridiaceae</taxon>
        <taxon>Clostridium</taxon>
    </lineage>
</organism>
<sequence>MKIKRRILLILLLFLLPVILSGCWNYTDIEKYSLVTGFSLDKDKKNNKYIVNAEVLDFRMSGNGSKAVTNIIESKGNTIFDAIRNMINITGKRLYWGHAKIFIISKDIAEEGITQALDLPYRDAEIREEMHVLISNKNTAKEILQNKPITSNLRCFEIDKIVENQKTLANAPIVRVYELINNIEENDVSPVLPLCDIKTSDDKQTVELIGTAVFKSDKLVGSLNTEESKYFLFATNQIDKGLLVEKILHGDQMAKVTLEVFESKTKIKPIYKDGKLSINMNIRVDASIAEIDESKDFIQESGCKSLKQAAEESLKVSIGNTINKVQNKYDADIFGFAKHIKSDIPSAWSDVKDKWDDTFRNMHVNINVEIQLRNSGIDSKTIKKGM</sequence>
<keyword evidence="7" id="KW-0449">Lipoprotein</keyword>
<evidence type="ECO:0000256" key="4">
    <source>
        <dbReference type="ARBA" id="ARBA00022729"/>
    </source>
</evidence>
<keyword evidence="6" id="KW-0564">Palmitate</keyword>
<evidence type="ECO:0000256" key="1">
    <source>
        <dbReference type="ARBA" id="ARBA00004635"/>
    </source>
</evidence>
<evidence type="ECO:0000256" key="2">
    <source>
        <dbReference type="ARBA" id="ARBA00007886"/>
    </source>
</evidence>
<dbReference type="Gene3D" id="3.30.300.210">
    <property type="entry name" value="Nutrient germinant receptor protein C, domain 3"/>
    <property type="match status" value="1"/>
</dbReference>
<evidence type="ECO:0000313" key="10">
    <source>
        <dbReference type="EMBL" id="MBP2033888.1"/>
    </source>
</evidence>
<name>A0ABS4KV20_9CLOT</name>
<comment type="subcellular location">
    <subcellularLocation>
        <location evidence="1">Membrane</location>
        <topology evidence="1">Lipid-anchor</topology>
    </subcellularLocation>
</comment>
<keyword evidence="4" id="KW-0732">Signal</keyword>
<keyword evidence="3" id="KW-0309">Germination</keyword>